<sequence length="189" mass="21977">MYTMAIRYFSKIKILNNLMRRSYPLFISAAETKTMSLKNLNFNMNYALHSVYRFKYDYPSKSSPSSEKPEDSDTDEEIDEIDKKHIIKIKVQSMRVDLVLRSSLGIARNKIEAAFYENRIRKNGKKIAKKSVSCFEGDEIDVIKMTEGLANPNNIMVTRIEILEINAKEDSILVTVKRFKNLTVEKYKD</sequence>
<dbReference type="GO" id="GO:0003723">
    <property type="term" value="F:RNA binding"/>
    <property type="evidence" value="ECO:0007669"/>
    <property type="project" value="UniProtKB-KW"/>
</dbReference>
<organism evidence="3 4">
    <name type="scientific">Clunio marinus</name>
    <dbReference type="NCBI Taxonomy" id="568069"/>
    <lineage>
        <taxon>Eukaryota</taxon>
        <taxon>Metazoa</taxon>
        <taxon>Ecdysozoa</taxon>
        <taxon>Arthropoda</taxon>
        <taxon>Hexapoda</taxon>
        <taxon>Insecta</taxon>
        <taxon>Pterygota</taxon>
        <taxon>Neoptera</taxon>
        <taxon>Endopterygota</taxon>
        <taxon>Diptera</taxon>
        <taxon>Nematocera</taxon>
        <taxon>Chironomoidea</taxon>
        <taxon>Chironomidae</taxon>
        <taxon>Clunio</taxon>
    </lineage>
</organism>
<evidence type="ECO:0000313" key="3">
    <source>
        <dbReference type="EMBL" id="CRL07108.1"/>
    </source>
</evidence>
<dbReference type="PANTHER" id="PTHR13633:SF3">
    <property type="entry name" value="MITOCHONDRIAL TRANSCRIPTION RESCUE FACTOR 1"/>
    <property type="match status" value="1"/>
</dbReference>
<proteinExistence type="predicted"/>
<dbReference type="InterPro" id="IPR057896">
    <property type="entry name" value="MTRES1_C"/>
</dbReference>
<dbReference type="GO" id="GO:1903108">
    <property type="term" value="P:regulation of mitochondrial transcription"/>
    <property type="evidence" value="ECO:0007669"/>
    <property type="project" value="TreeGrafter"/>
</dbReference>
<dbReference type="STRING" id="568069.A0A1J1J5Q1"/>
<dbReference type="GO" id="GO:0005739">
    <property type="term" value="C:mitochondrion"/>
    <property type="evidence" value="ECO:0007669"/>
    <property type="project" value="TreeGrafter"/>
</dbReference>
<keyword evidence="1" id="KW-0694">RNA-binding</keyword>
<dbReference type="Pfam" id="PF25818">
    <property type="entry name" value="MTRES1_C"/>
    <property type="match status" value="1"/>
</dbReference>
<evidence type="ECO:0000313" key="4">
    <source>
        <dbReference type="Proteomes" id="UP000183832"/>
    </source>
</evidence>
<accession>A0A1J1J5Q1</accession>
<protein>
    <submittedName>
        <fullName evidence="3">CLUMA_CG020105, isoform A</fullName>
    </submittedName>
</protein>
<dbReference type="Proteomes" id="UP000183832">
    <property type="component" value="Unassembled WGS sequence"/>
</dbReference>
<dbReference type="PROSITE" id="PS50889">
    <property type="entry name" value="S4"/>
    <property type="match status" value="1"/>
</dbReference>
<dbReference type="AlphaFoldDB" id="A0A1J1J5Q1"/>
<gene>
    <name evidence="3" type="primary">putative GK22530</name>
    <name evidence="3" type="ORF">CLUMA_CG020105</name>
</gene>
<dbReference type="SUPFAM" id="SSF55174">
    <property type="entry name" value="Alpha-L RNA-binding motif"/>
    <property type="match status" value="1"/>
</dbReference>
<dbReference type="EMBL" id="CVRI01000070">
    <property type="protein sequence ID" value="CRL07108.1"/>
    <property type="molecule type" value="Genomic_DNA"/>
</dbReference>
<name>A0A1J1J5Q1_9DIPT</name>
<feature type="domain" description="Mitochondrial transcription rescue factor 1 C-terminal" evidence="2">
    <location>
        <begin position="90"/>
        <end position="186"/>
    </location>
</feature>
<evidence type="ECO:0000256" key="1">
    <source>
        <dbReference type="PROSITE-ProRule" id="PRU00182"/>
    </source>
</evidence>
<evidence type="ECO:0000259" key="2">
    <source>
        <dbReference type="Pfam" id="PF25818"/>
    </source>
</evidence>
<reference evidence="3 4" key="1">
    <citation type="submission" date="2015-04" db="EMBL/GenBank/DDBJ databases">
        <authorList>
            <person name="Syromyatnikov M.Y."/>
            <person name="Popov V.N."/>
        </authorList>
    </citation>
    <scope>NUCLEOTIDE SEQUENCE [LARGE SCALE GENOMIC DNA]</scope>
</reference>
<keyword evidence="4" id="KW-1185">Reference proteome</keyword>
<dbReference type="PANTHER" id="PTHR13633">
    <property type="entry name" value="MITOCHONDRIAL TRANSCRIPTION RESCUE FACTOR 1"/>
    <property type="match status" value="1"/>
</dbReference>
<dbReference type="OrthoDB" id="4150at2759"/>